<feature type="transmembrane region" description="Helical" evidence="2">
    <location>
        <begin position="116"/>
        <end position="135"/>
    </location>
</feature>
<comment type="caution">
    <text evidence="3">The sequence shown here is derived from an EMBL/GenBank/DDBJ whole genome shotgun (WGS) entry which is preliminary data.</text>
</comment>
<keyword evidence="4" id="KW-1185">Reference proteome</keyword>
<organism evidence="3 4">
    <name type="scientific">Saccharothrix hoggarensis</name>
    <dbReference type="NCBI Taxonomy" id="913853"/>
    <lineage>
        <taxon>Bacteria</taxon>
        <taxon>Bacillati</taxon>
        <taxon>Actinomycetota</taxon>
        <taxon>Actinomycetes</taxon>
        <taxon>Pseudonocardiales</taxon>
        <taxon>Pseudonocardiaceae</taxon>
        <taxon>Saccharothrix</taxon>
    </lineage>
</organism>
<dbReference type="Proteomes" id="UP001597168">
    <property type="component" value="Unassembled WGS sequence"/>
</dbReference>
<feature type="compositionally biased region" description="Polar residues" evidence="1">
    <location>
        <begin position="1"/>
        <end position="10"/>
    </location>
</feature>
<feature type="compositionally biased region" description="Basic and acidic residues" evidence="1">
    <location>
        <begin position="12"/>
        <end position="21"/>
    </location>
</feature>
<evidence type="ECO:0000256" key="2">
    <source>
        <dbReference type="SAM" id="Phobius"/>
    </source>
</evidence>
<keyword evidence="2" id="KW-0472">Membrane</keyword>
<feature type="transmembrane region" description="Helical" evidence="2">
    <location>
        <begin position="60"/>
        <end position="80"/>
    </location>
</feature>
<protein>
    <recommendedName>
        <fullName evidence="5">Flagellar biosynthetic protein FliP</fullName>
    </recommendedName>
</protein>
<keyword evidence="2" id="KW-0812">Transmembrane</keyword>
<sequence length="143" mass="15850">MTSDQTTTSTPHRHDAADAPRGRSAWRFTRHAVEMVVAMVAGMVLLEPVWSFAWPGLADVTTAHVLVMATTMSLGMAVWMRVRRHGWAGIAEMSAAMYVPFLVLLPFHWTGLLSEMALMTAGHVLMVPAMLGAMLRRRHEYGC</sequence>
<feature type="transmembrane region" description="Helical" evidence="2">
    <location>
        <begin position="32"/>
        <end position="54"/>
    </location>
</feature>
<feature type="region of interest" description="Disordered" evidence="1">
    <location>
        <begin position="1"/>
        <end position="21"/>
    </location>
</feature>
<name>A0ABW3QRY7_9PSEU</name>
<evidence type="ECO:0000256" key="1">
    <source>
        <dbReference type="SAM" id="MobiDB-lite"/>
    </source>
</evidence>
<accession>A0ABW3QRY7</accession>
<gene>
    <name evidence="3" type="ORF">ACFQ3T_10745</name>
</gene>
<proteinExistence type="predicted"/>
<evidence type="ECO:0008006" key="5">
    <source>
        <dbReference type="Google" id="ProtNLM"/>
    </source>
</evidence>
<dbReference type="EMBL" id="JBHTLK010000040">
    <property type="protein sequence ID" value="MFD1147603.1"/>
    <property type="molecule type" value="Genomic_DNA"/>
</dbReference>
<evidence type="ECO:0000313" key="4">
    <source>
        <dbReference type="Proteomes" id="UP001597168"/>
    </source>
</evidence>
<evidence type="ECO:0000313" key="3">
    <source>
        <dbReference type="EMBL" id="MFD1147603.1"/>
    </source>
</evidence>
<reference evidence="4" key="1">
    <citation type="journal article" date="2019" name="Int. J. Syst. Evol. Microbiol.">
        <title>The Global Catalogue of Microorganisms (GCM) 10K type strain sequencing project: providing services to taxonomists for standard genome sequencing and annotation.</title>
        <authorList>
            <consortium name="The Broad Institute Genomics Platform"/>
            <consortium name="The Broad Institute Genome Sequencing Center for Infectious Disease"/>
            <person name="Wu L."/>
            <person name="Ma J."/>
        </authorList>
    </citation>
    <scope>NUCLEOTIDE SEQUENCE [LARGE SCALE GENOMIC DNA]</scope>
    <source>
        <strain evidence="4">CCUG 60214</strain>
    </source>
</reference>
<keyword evidence="2" id="KW-1133">Transmembrane helix</keyword>
<dbReference type="RefSeq" id="WP_380722884.1">
    <property type="nucleotide sequence ID" value="NZ_JBHTLK010000040.1"/>
</dbReference>
<feature type="transmembrane region" description="Helical" evidence="2">
    <location>
        <begin position="87"/>
        <end position="110"/>
    </location>
</feature>